<reference evidence="8" key="1">
    <citation type="submission" date="2015-11" db="EMBL/GenBank/DDBJ databases">
        <title>De novo transcriptome assembly of four potential Pierce s Disease insect vectors from Arizona vineyards.</title>
        <authorList>
            <person name="Tassone E.E."/>
        </authorList>
    </citation>
    <scope>NUCLEOTIDE SEQUENCE</scope>
</reference>
<evidence type="ECO:0000256" key="4">
    <source>
        <dbReference type="ARBA" id="ARBA00023015"/>
    </source>
</evidence>
<keyword evidence="5" id="KW-0804">Transcription</keyword>
<dbReference type="PANTHER" id="PTHR12691:SF10">
    <property type="entry name" value="MEDIATOR OF RNA POLYMERASE II TRANSCRIPTION SUBUNIT 23"/>
    <property type="match status" value="1"/>
</dbReference>
<proteinExistence type="inferred from homology"/>
<dbReference type="GO" id="GO:0005667">
    <property type="term" value="C:transcription regulator complex"/>
    <property type="evidence" value="ECO:0007669"/>
    <property type="project" value="TreeGrafter"/>
</dbReference>
<dbReference type="GO" id="GO:0006357">
    <property type="term" value="P:regulation of transcription by RNA polymerase II"/>
    <property type="evidence" value="ECO:0007669"/>
    <property type="project" value="TreeGrafter"/>
</dbReference>
<comment type="similarity">
    <text evidence="2">Belongs to the Mediator complex subunit 23 family.</text>
</comment>
<evidence type="ECO:0000256" key="2">
    <source>
        <dbReference type="ARBA" id="ARBA00010222"/>
    </source>
</evidence>
<evidence type="ECO:0000256" key="1">
    <source>
        <dbReference type="ARBA" id="ARBA00004123"/>
    </source>
</evidence>
<comment type="subcellular location">
    <subcellularLocation>
        <location evidence="1">Nucleus</location>
    </subcellularLocation>
</comment>
<protein>
    <recommendedName>
        <fullName evidence="3">Mediator of RNA polymerase II transcription subunit 23</fullName>
    </recommendedName>
    <alternativeName>
        <fullName evidence="7">Mediator complex subunit 23</fullName>
    </alternativeName>
</protein>
<evidence type="ECO:0000256" key="5">
    <source>
        <dbReference type="ARBA" id="ARBA00023163"/>
    </source>
</evidence>
<organism evidence="8">
    <name type="scientific">Homalodisca liturata</name>
    <dbReference type="NCBI Taxonomy" id="320908"/>
    <lineage>
        <taxon>Eukaryota</taxon>
        <taxon>Metazoa</taxon>
        <taxon>Ecdysozoa</taxon>
        <taxon>Arthropoda</taxon>
        <taxon>Hexapoda</taxon>
        <taxon>Insecta</taxon>
        <taxon>Pterygota</taxon>
        <taxon>Neoptera</taxon>
        <taxon>Paraneoptera</taxon>
        <taxon>Hemiptera</taxon>
        <taxon>Auchenorrhyncha</taxon>
        <taxon>Membracoidea</taxon>
        <taxon>Cicadellidae</taxon>
        <taxon>Cicadellinae</taxon>
        <taxon>Proconiini</taxon>
        <taxon>Homalodisca</taxon>
    </lineage>
</organism>
<dbReference type="Pfam" id="PF11573">
    <property type="entry name" value="Med23"/>
    <property type="match status" value="1"/>
</dbReference>
<gene>
    <name evidence="8" type="ORF">g.14957</name>
</gene>
<dbReference type="GO" id="GO:0016592">
    <property type="term" value="C:mediator complex"/>
    <property type="evidence" value="ECO:0007669"/>
    <property type="project" value="TreeGrafter"/>
</dbReference>
<keyword evidence="6" id="KW-0539">Nucleus</keyword>
<sequence length="1359" mass="154790">MSADNQITTVVSDILKVEGIEEAFSCFLVHKTDTGSESTNKQELQNALSGLPTEQQEVAIKQYISMAATMTNHSQLQLLLGLLEHMVANGVVPARMVCESLLCHEKLQYQEADFWVESFHLIRKIIGGVDYKGVREIMKGCCEKAQTLPSQLNGSAMPQMKALEVVLEYIFDRNACLLPGYFIANEIQKAYPEGKNWPHWKLANLLSSFVDGFRDTAQMVTIIGHSSMRPVVEHSGYADHVINPWKLDPTTLKFSLKGNLPYEKSLLEPQTKLLRYVLEQPYSRDMVCSMLGLQKQHKQRCVALEEQLVELVILAMERSEADNSAPDTEEITNTHWLWLHLSSQLIYFVLFQFASFPNIVMALHSKLAGRDLRKGRDHLMWVLLQFISGSIQRNPLNNFLPMLKLYDLLYPEKEPLQVPDVNKPLCTHQMAITCIWIHLLKKAQTDQVNIQRPIPHTLKVHHDYLQHLVLPNNANLCMGSDYRIALLCNAYSTNTEFFNRPMQALVDTILGSQKGPQQTPVPPLLNNAALANGPTTPLSMSILDSLTVHSKMSLIHAIVTHVIKLAQAKSNMALSLAPALVETYSRLLVYTEIESLGIKGFISQLLPTVFKSHAWGILYTLLEMFSYRMHHIQPHYRVQLLSHLHNLAAVPQTNQTQLHLCVESTALRLITGLGSAEVQPQLSRFMGEPKTLVSAESEELNRALVLTIARSMHVTGTGSDPLSGSWCKELLNTIMQNTPHNWANHTLQSFPPVLNEFFQQNSVPKANKQQLKKAVEEEYRNWASMNNENDIIAHFSVPGTPSLFLCLLWKMIMETDRISPIAYKILERIGARALSSHLRNFCDYIVFEFVATGEGQVVNKCVDAINSMVWKYNIITIDRLVLCLVLRTQEGNEAQVCFFIIQLLLLKAAEFRSRVQEFVKENSPEHWKQSNWHEKHLAFHRKYPEKFAPEGVLEQTGGASSPYQSLPVYFGNVCLRFLPVCDIMIHRYLELPPVSKSLEILLDHLGCLYKFHDRPVTYLYNTLHYYERNLRDRPALKRRLVSAVLSSLKDIRAPGWSLSEPYTGYMSDPVLTWEPDLDYYIQLVRRIVDTMAGTAHFPATDWRFNEFPNPAAHALYMTCVELMAVPVTPNIVGTCLLDVIAKGYTVIPSTQIQLWINSIGLLMAALPDSYWLTLHDRLLQVVTCPQLAAWPYFNSPFQMFNFDVTHNCLLENKFSYTLATAHAMWHHAGIGQIATVPQFVKEKLSVAIKTEEQFLFLCHLVGPFLQRLNTERPRSIVEITATLYHLLEQVDKNVTHLNHIDSICDLLYHIKYMFVGDSMRADIEGIIRRLRPALQMRLRFIAHLNIDEIAEPRAETPTR</sequence>
<evidence type="ECO:0000256" key="6">
    <source>
        <dbReference type="ARBA" id="ARBA00023242"/>
    </source>
</evidence>
<dbReference type="GO" id="GO:0010628">
    <property type="term" value="P:positive regulation of gene expression"/>
    <property type="evidence" value="ECO:0007669"/>
    <property type="project" value="TreeGrafter"/>
</dbReference>
<name>A0A1B6JFR5_9HEMI</name>
<keyword evidence="4" id="KW-0805">Transcription regulation</keyword>
<dbReference type="InterPro" id="IPR021629">
    <property type="entry name" value="Mediator_Med23"/>
</dbReference>
<evidence type="ECO:0000256" key="7">
    <source>
        <dbReference type="ARBA" id="ARBA00031961"/>
    </source>
</evidence>
<dbReference type="PANTHER" id="PTHR12691">
    <property type="entry name" value="MEDIATOR OF RNA POLYMERASE II TRANSCRIPTION SUBUNIT 23"/>
    <property type="match status" value="1"/>
</dbReference>
<dbReference type="EMBL" id="GECU01009702">
    <property type="protein sequence ID" value="JAS98004.1"/>
    <property type="molecule type" value="Transcribed_RNA"/>
</dbReference>
<evidence type="ECO:0000256" key="3">
    <source>
        <dbReference type="ARBA" id="ARBA00019696"/>
    </source>
</evidence>
<evidence type="ECO:0000313" key="8">
    <source>
        <dbReference type="EMBL" id="JAS98004.1"/>
    </source>
</evidence>
<accession>A0A1B6JFR5</accession>